<dbReference type="InterPro" id="IPR005754">
    <property type="entry name" value="Sortase"/>
</dbReference>
<dbReference type="SUPFAM" id="SSF63817">
    <property type="entry name" value="Sortase"/>
    <property type="match status" value="1"/>
</dbReference>
<sequence>MGLFVAWWLGRDSTRDHQGTEAPVQGTPSAAGHPSSRPSSPGSTSSASTSSASTATTRASTASRTPSAGASSSGSSPSGRPPGPSASSLPEGCSTSASPLVPTRITLGDVASDAPVMSLGLAADGTAAAPPKDQPKTVGWYNLGPRPGSDKGKVVLTAHTYHRGGALGNALNSEQGLRLGDVIRLTDASGRTLCYRHTRTAKVMVKDYDPKSTVLYDDHGAPMLAIVICWDYERSTKFWASRIIFYAEPLAAS</sequence>
<accession>A0A3N1ZXP6</accession>
<dbReference type="EMBL" id="RKHG01000001">
    <property type="protein sequence ID" value="ROR55621.1"/>
    <property type="molecule type" value="Genomic_DNA"/>
</dbReference>
<dbReference type="GO" id="GO:0016787">
    <property type="term" value="F:hydrolase activity"/>
    <property type="evidence" value="ECO:0007669"/>
    <property type="project" value="UniProtKB-KW"/>
</dbReference>
<name>A0A3N1ZXP6_9ACTN</name>
<dbReference type="AlphaFoldDB" id="A0A3N1ZXP6"/>
<proteinExistence type="predicted"/>
<keyword evidence="1" id="KW-0378">Hydrolase</keyword>
<protein>
    <submittedName>
        <fullName evidence="3">Sortase family protein</fullName>
    </submittedName>
</protein>
<feature type="region of interest" description="Disordered" evidence="2">
    <location>
        <begin position="1"/>
        <end position="100"/>
    </location>
</feature>
<dbReference type="InterPro" id="IPR042001">
    <property type="entry name" value="Sortase_F"/>
</dbReference>
<evidence type="ECO:0000256" key="1">
    <source>
        <dbReference type="ARBA" id="ARBA00022801"/>
    </source>
</evidence>
<feature type="compositionally biased region" description="Low complexity" evidence="2">
    <location>
        <begin position="28"/>
        <end position="78"/>
    </location>
</feature>
<dbReference type="InterPro" id="IPR023365">
    <property type="entry name" value="Sortase_dom-sf"/>
</dbReference>
<comment type="caution">
    <text evidence="3">The sequence shown here is derived from an EMBL/GenBank/DDBJ whole genome shotgun (WGS) entry which is preliminary data.</text>
</comment>
<dbReference type="Proteomes" id="UP000275749">
    <property type="component" value="Unassembled WGS sequence"/>
</dbReference>
<reference evidence="3 4" key="1">
    <citation type="submission" date="2018-11" db="EMBL/GenBank/DDBJ databases">
        <title>Sequencing the genomes of 1000 actinobacteria strains.</title>
        <authorList>
            <person name="Klenk H.-P."/>
        </authorList>
    </citation>
    <scope>NUCLEOTIDE SEQUENCE [LARGE SCALE GENOMIC DNA]</scope>
    <source>
        <strain evidence="3 4">DSM 10546</strain>
    </source>
</reference>
<organism evidence="3 4">
    <name type="scientific">Luteococcus japonicus</name>
    <dbReference type="NCBI Taxonomy" id="33984"/>
    <lineage>
        <taxon>Bacteria</taxon>
        <taxon>Bacillati</taxon>
        <taxon>Actinomycetota</taxon>
        <taxon>Actinomycetes</taxon>
        <taxon>Propionibacteriales</taxon>
        <taxon>Propionibacteriaceae</taxon>
        <taxon>Luteococcus</taxon>
    </lineage>
</organism>
<gene>
    <name evidence="3" type="ORF">EDD41_2900</name>
</gene>
<evidence type="ECO:0000256" key="2">
    <source>
        <dbReference type="SAM" id="MobiDB-lite"/>
    </source>
</evidence>
<dbReference type="Pfam" id="PF04203">
    <property type="entry name" value="Sortase"/>
    <property type="match status" value="1"/>
</dbReference>
<dbReference type="CDD" id="cd05829">
    <property type="entry name" value="Sortase_F"/>
    <property type="match status" value="1"/>
</dbReference>
<evidence type="ECO:0000313" key="4">
    <source>
        <dbReference type="Proteomes" id="UP000275749"/>
    </source>
</evidence>
<dbReference type="Gene3D" id="2.40.260.10">
    <property type="entry name" value="Sortase"/>
    <property type="match status" value="1"/>
</dbReference>
<evidence type="ECO:0000313" key="3">
    <source>
        <dbReference type="EMBL" id="ROR55621.1"/>
    </source>
</evidence>